<feature type="region of interest" description="Disordered" evidence="3">
    <location>
        <begin position="1"/>
        <end position="50"/>
    </location>
</feature>
<evidence type="ECO:0000256" key="1">
    <source>
        <dbReference type="ARBA" id="ARBA00005605"/>
    </source>
</evidence>
<organism evidence="4 5">
    <name type="scientific">Polyrhizophydium stewartii</name>
    <dbReference type="NCBI Taxonomy" id="2732419"/>
    <lineage>
        <taxon>Eukaryota</taxon>
        <taxon>Fungi</taxon>
        <taxon>Fungi incertae sedis</taxon>
        <taxon>Chytridiomycota</taxon>
        <taxon>Chytridiomycota incertae sedis</taxon>
        <taxon>Chytridiomycetes</taxon>
        <taxon>Rhizophydiales</taxon>
        <taxon>Rhizophydiales incertae sedis</taxon>
        <taxon>Polyrhizophydium</taxon>
    </lineage>
</organism>
<comment type="function">
    <text evidence="2">Regulator of type 1 phosphatases which maintains protein phosphatase activity under strict control.</text>
</comment>
<evidence type="ECO:0000256" key="2">
    <source>
        <dbReference type="RuleBase" id="RU367162"/>
    </source>
</evidence>
<gene>
    <name evidence="4" type="primary">YPI1</name>
    <name evidence="4" type="ORF">HK105_207766</name>
</gene>
<sequence>MSDAVASSQSPPPGQRGQSTRLAQRRAEPSATVTQTVTAPEEAVAEPGPVTVGVLRLEGGEPRERRVAWDTSVVDNELLGRKKSKVCCIYHRPHRPDGSSSSDESSSDDDDPSKPNAYERQPNYGRRRRGKKPHHAHDHDGPCSHDHDHDHDRQEMA</sequence>
<dbReference type="EMBL" id="JADGIZ020000058">
    <property type="protein sequence ID" value="KAL2912774.1"/>
    <property type="molecule type" value="Genomic_DNA"/>
</dbReference>
<feature type="compositionally biased region" description="Basic and acidic residues" evidence="3">
    <location>
        <begin position="137"/>
        <end position="157"/>
    </location>
</feature>
<comment type="caution">
    <text evidence="4">The sequence shown here is derived from an EMBL/GenBank/DDBJ whole genome shotgun (WGS) entry which is preliminary data.</text>
</comment>
<reference evidence="4 5" key="1">
    <citation type="submission" date="2023-09" db="EMBL/GenBank/DDBJ databases">
        <title>Pangenome analysis of Batrachochytrium dendrobatidis and related Chytrids.</title>
        <authorList>
            <person name="Yacoub M.N."/>
            <person name="Stajich J.E."/>
            <person name="James T.Y."/>
        </authorList>
    </citation>
    <scope>NUCLEOTIDE SEQUENCE [LARGE SCALE GENOMIC DNA]</scope>
    <source>
        <strain evidence="4 5">JEL0888</strain>
    </source>
</reference>
<protein>
    <recommendedName>
        <fullName evidence="2">Type 1 phosphatases regulator</fullName>
    </recommendedName>
</protein>
<dbReference type="PANTHER" id="PTHR20835:SF0">
    <property type="entry name" value="E3 UBIQUITIN-PROTEIN LIGASE PPP1R11"/>
    <property type="match status" value="1"/>
</dbReference>
<dbReference type="Proteomes" id="UP001527925">
    <property type="component" value="Unassembled WGS sequence"/>
</dbReference>
<dbReference type="PANTHER" id="PTHR20835">
    <property type="entry name" value="E3 UBIQUITIN-PROTEIN LIGASE PPP1R11-RELATED"/>
    <property type="match status" value="1"/>
</dbReference>
<feature type="region of interest" description="Disordered" evidence="3">
    <location>
        <begin position="89"/>
        <end position="157"/>
    </location>
</feature>
<evidence type="ECO:0000313" key="4">
    <source>
        <dbReference type="EMBL" id="KAL2912774.1"/>
    </source>
</evidence>
<name>A0ABR4MZU1_9FUNG</name>
<evidence type="ECO:0000313" key="5">
    <source>
        <dbReference type="Proteomes" id="UP001527925"/>
    </source>
</evidence>
<dbReference type="InterPro" id="IPR011107">
    <property type="entry name" value="PPI_Ypi1"/>
</dbReference>
<comment type="subcellular location">
    <subcellularLocation>
        <location evidence="2">Nucleus</location>
    </subcellularLocation>
</comment>
<comment type="similarity">
    <text evidence="1 2">Belongs to the YPI1 family.</text>
</comment>
<keyword evidence="2" id="KW-0539">Nucleus</keyword>
<proteinExistence type="inferred from homology"/>
<keyword evidence="5" id="KW-1185">Reference proteome</keyword>
<dbReference type="Pfam" id="PF07491">
    <property type="entry name" value="PPI_Ypi1"/>
    <property type="match status" value="1"/>
</dbReference>
<accession>A0ABR4MZU1</accession>
<evidence type="ECO:0000256" key="3">
    <source>
        <dbReference type="SAM" id="MobiDB-lite"/>
    </source>
</evidence>
<feature type="compositionally biased region" description="Basic residues" evidence="3">
    <location>
        <begin position="125"/>
        <end position="136"/>
    </location>
</feature>